<feature type="non-terminal residue" evidence="1">
    <location>
        <position position="140"/>
    </location>
</feature>
<gene>
    <name evidence="1" type="ORF">METZ01_LOCUS157812</name>
</gene>
<accession>A0A382AU28</accession>
<protein>
    <recommendedName>
        <fullName evidence="2">DUF1501 domain-containing protein</fullName>
    </recommendedName>
</protein>
<sequence length="140" mass="15226">MNDFLSHPMNRRSMLSRCGMGLGALGLTGLLHDDGLLGAANPLAPKQSHFPGKAKSVIWIFVNGGPSHVDTWDYKPALEKMDGKTFEGFDRFTGFFANAVGGLMKSPFQFTPRGQCGKMVSSLFPHLGEHVDKMAFIHSG</sequence>
<dbReference type="AlphaFoldDB" id="A0A382AU28"/>
<proteinExistence type="predicted"/>
<organism evidence="1">
    <name type="scientific">marine metagenome</name>
    <dbReference type="NCBI Taxonomy" id="408172"/>
    <lineage>
        <taxon>unclassified sequences</taxon>
        <taxon>metagenomes</taxon>
        <taxon>ecological metagenomes</taxon>
    </lineage>
</organism>
<reference evidence="1" key="1">
    <citation type="submission" date="2018-05" db="EMBL/GenBank/DDBJ databases">
        <authorList>
            <person name="Lanie J.A."/>
            <person name="Ng W.-L."/>
            <person name="Kazmierczak K.M."/>
            <person name="Andrzejewski T.M."/>
            <person name="Davidsen T.M."/>
            <person name="Wayne K.J."/>
            <person name="Tettelin H."/>
            <person name="Glass J.I."/>
            <person name="Rusch D."/>
            <person name="Podicherti R."/>
            <person name="Tsui H.-C.T."/>
            <person name="Winkler M.E."/>
        </authorList>
    </citation>
    <scope>NUCLEOTIDE SEQUENCE</scope>
</reference>
<name>A0A382AU28_9ZZZZ</name>
<dbReference type="Pfam" id="PF07394">
    <property type="entry name" value="DUF1501"/>
    <property type="match status" value="1"/>
</dbReference>
<evidence type="ECO:0008006" key="2">
    <source>
        <dbReference type="Google" id="ProtNLM"/>
    </source>
</evidence>
<dbReference type="InterPro" id="IPR010869">
    <property type="entry name" value="DUF1501"/>
</dbReference>
<dbReference type="EMBL" id="UINC01026817">
    <property type="protein sequence ID" value="SVB04958.1"/>
    <property type="molecule type" value="Genomic_DNA"/>
</dbReference>
<evidence type="ECO:0000313" key="1">
    <source>
        <dbReference type="EMBL" id="SVB04958.1"/>
    </source>
</evidence>